<accession>A0A543N9K4</accession>
<comment type="subcellular location">
    <subcellularLocation>
        <location evidence="1">Cell membrane</location>
        <topology evidence="1">Multi-pass membrane protein</topology>
    </subcellularLocation>
</comment>
<feature type="transmembrane region" description="Helical" evidence="8">
    <location>
        <begin position="264"/>
        <end position="284"/>
    </location>
</feature>
<evidence type="ECO:0000256" key="5">
    <source>
        <dbReference type="ARBA" id="ARBA00022989"/>
    </source>
</evidence>
<dbReference type="InterPro" id="IPR051258">
    <property type="entry name" value="Diverse_Substrate_Transporter"/>
</dbReference>
<dbReference type="PANTHER" id="PTHR42920">
    <property type="entry name" value="OS03G0707200 PROTEIN-RELATED"/>
    <property type="match status" value="1"/>
</dbReference>
<keyword evidence="3" id="KW-1003">Cell membrane</keyword>
<feature type="domain" description="EamA" evidence="9">
    <location>
        <begin position="17"/>
        <end position="153"/>
    </location>
</feature>
<feature type="transmembrane region" description="Helical" evidence="8">
    <location>
        <begin position="82"/>
        <end position="102"/>
    </location>
</feature>
<comment type="caution">
    <text evidence="10">The sequence shown here is derived from an EMBL/GenBank/DDBJ whole genome shotgun (WGS) entry which is preliminary data.</text>
</comment>
<proteinExistence type="inferred from homology"/>
<evidence type="ECO:0000256" key="2">
    <source>
        <dbReference type="ARBA" id="ARBA00007362"/>
    </source>
</evidence>
<protein>
    <submittedName>
        <fullName evidence="10">Threonine/homoserine efflux transporter RhtA</fullName>
    </submittedName>
</protein>
<evidence type="ECO:0000256" key="3">
    <source>
        <dbReference type="ARBA" id="ARBA00022475"/>
    </source>
</evidence>
<dbReference type="AlphaFoldDB" id="A0A543N9K4"/>
<evidence type="ECO:0000313" key="11">
    <source>
        <dbReference type="Proteomes" id="UP000317422"/>
    </source>
</evidence>
<feature type="transmembrane region" description="Helical" evidence="8">
    <location>
        <begin position="163"/>
        <end position="182"/>
    </location>
</feature>
<keyword evidence="11" id="KW-1185">Reference proteome</keyword>
<feature type="transmembrane region" description="Helical" evidence="8">
    <location>
        <begin position="234"/>
        <end position="257"/>
    </location>
</feature>
<feature type="transmembrane region" description="Helical" evidence="8">
    <location>
        <begin position="136"/>
        <end position="157"/>
    </location>
</feature>
<keyword evidence="6 8" id="KW-0472">Membrane</keyword>
<name>A0A543N9K4_9ACTN</name>
<evidence type="ECO:0000256" key="7">
    <source>
        <dbReference type="SAM" id="MobiDB-lite"/>
    </source>
</evidence>
<dbReference type="Pfam" id="PF00892">
    <property type="entry name" value="EamA"/>
    <property type="match status" value="2"/>
</dbReference>
<feature type="transmembrane region" description="Helical" evidence="8">
    <location>
        <begin position="290"/>
        <end position="306"/>
    </location>
</feature>
<dbReference type="InterPro" id="IPR037185">
    <property type="entry name" value="EmrE-like"/>
</dbReference>
<keyword evidence="4 8" id="KW-0812">Transmembrane</keyword>
<gene>
    <name evidence="10" type="ORF">FHX37_3824</name>
</gene>
<evidence type="ECO:0000256" key="8">
    <source>
        <dbReference type="SAM" id="Phobius"/>
    </source>
</evidence>
<comment type="similarity">
    <text evidence="2">Belongs to the EamA transporter family.</text>
</comment>
<dbReference type="GO" id="GO:0005886">
    <property type="term" value="C:plasma membrane"/>
    <property type="evidence" value="ECO:0007669"/>
    <property type="project" value="UniProtKB-SubCell"/>
</dbReference>
<dbReference type="Proteomes" id="UP000317422">
    <property type="component" value="Unassembled WGS sequence"/>
</dbReference>
<reference evidence="10 11" key="1">
    <citation type="submission" date="2019-06" db="EMBL/GenBank/DDBJ databases">
        <title>Sequencing the genomes of 1000 actinobacteria strains.</title>
        <authorList>
            <person name="Klenk H.-P."/>
        </authorList>
    </citation>
    <scope>NUCLEOTIDE SEQUENCE [LARGE SCALE GENOMIC DNA]</scope>
    <source>
        <strain evidence="10 11">DSM 45015</strain>
    </source>
</reference>
<feature type="domain" description="EamA" evidence="9">
    <location>
        <begin position="164"/>
        <end position="305"/>
    </location>
</feature>
<evidence type="ECO:0000256" key="4">
    <source>
        <dbReference type="ARBA" id="ARBA00022692"/>
    </source>
</evidence>
<feature type="region of interest" description="Disordered" evidence="7">
    <location>
        <begin position="310"/>
        <end position="331"/>
    </location>
</feature>
<feature type="transmembrane region" description="Helical" evidence="8">
    <location>
        <begin position="194"/>
        <end position="214"/>
    </location>
</feature>
<dbReference type="PANTHER" id="PTHR42920:SF11">
    <property type="entry name" value="INNER MEMBRANE PROTEIN YTFF"/>
    <property type="match status" value="1"/>
</dbReference>
<evidence type="ECO:0000256" key="6">
    <source>
        <dbReference type="ARBA" id="ARBA00023136"/>
    </source>
</evidence>
<dbReference type="InterPro" id="IPR000620">
    <property type="entry name" value="EamA_dom"/>
</dbReference>
<organism evidence="10 11">
    <name type="scientific">Haloactinospora alba</name>
    <dbReference type="NCBI Taxonomy" id="405555"/>
    <lineage>
        <taxon>Bacteria</taxon>
        <taxon>Bacillati</taxon>
        <taxon>Actinomycetota</taxon>
        <taxon>Actinomycetes</taxon>
        <taxon>Streptosporangiales</taxon>
        <taxon>Nocardiopsidaceae</taxon>
        <taxon>Haloactinospora</taxon>
    </lineage>
</organism>
<keyword evidence="5 8" id="KW-1133">Transmembrane helix</keyword>
<evidence type="ECO:0000313" key="10">
    <source>
        <dbReference type="EMBL" id="TQN28479.1"/>
    </source>
</evidence>
<feature type="transmembrane region" description="Helical" evidence="8">
    <location>
        <begin position="108"/>
        <end position="129"/>
    </location>
</feature>
<sequence length="331" mass="33768">MRTDHRAAAPAPPRALTGLALALSSAVFFGSSGPAAKAAIAAGLSPLEVTWLRIAGAAVFLLPIALLTRPEALGRLVRANRWRLACYGLLSVAGIQVCYFVAVSRIPVSIALLLEFLGPTLVIAWLLVVRRVRLPGSALGGALVALAGIAVVVEVWSGLRLDPLGVAAGLGAAVCQASFFLLSDATSEEVDTLALAAGGTVIGAVFVGVLARPWNLPWHILTADAELSGFHVPVAALVVWIVLVTTVLAYVTGIAAVRVLSPPVAGTIATLEVVVAAVVAWAALGERLSAVQGLGGLVVLGGALLAQSGTVRRRPPHDAPEEGVPPVDPPS</sequence>
<feature type="transmembrane region" description="Helical" evidence="8">
    <location>
        <begin position="51"/>
        <end position="70"/>
    </location>
</feature>
<evidence type="ECO:0000259" key="9">
    <source>
        <dbReference type="Pfam" id="PF00892"/>
    </source>
</evidence>
<evidence type="ECO:0000256" key="1">
    <source>
        <dbReference type="ARBA" id="ARBA00004651"/>
    </source>
</evidence>
<dbReference type="RefSeq" id="WP_211351955.1">
    <property type="nucleotide sequence ID" value="NZ_VFQC01000002.1"/>
</dbReference>
<dbReference type="SUPFAM" id="SSF103481">
    <property type="entry name" value="Multidrug resistance efflux transporter EmrE"/>
    <property type="match status" value="2"/>
</dbReference>
<dbReference type="EMBL" id="VFQC01000002">
    <property type="protein sequence ID" value="TQN28479.1"/>
    <property type="molecule type" value="Genomic_DNA"/>
</dbReference>